<evidence type="ECO:0000256" key="2">
    <source>
        <dbReference type="SAM" id="MobiDB-lite"/>
    </source>
</evidence>
<protein>
    <submittedName>
        <fullName evidence="3">Uncharacterized protein</fullName>
    </submittedName>
</protein>
<feature type="region of interest" description="Disordered" evidence="2">
    <location>
        <begin position="75"/>
        <end position="98"/>
    </location>
</feature>
<reference evidence="3 4" key="1">
    <citation type="submission" date="2014-09" db="EMBL/GenBank/DDBJ databases">
        <authorList>
            <person name="Magalhaes I.L.F."/>
            <person name="Oliveira U."/>
            <person name="Santos F.R."/>
            <person name="Vidigal T.H.D.A."/>
            <person name="Brescovit A.D."/>
            <person name="Santos A.J."/>
        </authorList>
    </citation>
    <scope>NUCLEOTIDE SEQUENCE [LARGE SCALE GENOMIC DNA]</scope>
</reference>
<evidence type="ECO:0000313" key="3">
    <source>
        <dbReference type="EMBL" id="CEH19045.1"/>
    </source>
</evidence>
<accession>A0A0P1BR75</accession>
<organism evidence="3 4">
    <name type="scientific">Ceraceosorus bombacis</name>
    <dbReference type="NCBI Taxonomy" id="401625"/>
    <lineage>
        <taxon>Eukaryota</taxon>
        <taxon>Fungi</taxon>
        <taxon>Dikarya</taxon>
        <taxon>Basidiomycota</taxon>
        <taxon>Ustilaginomycotina</taxon>
        <taxon>Exobasidiomycetes</taxon>
        <taxon>Ceraceosorales</taxon>
        <taxon>Ceraceosoraceae</taxon>
        <taxon>Ceraceosorus</taxon>
    </lineage>
</organism>
<proteinExistence type="predicted"/>
<evidence type="ECO:0000256" key="1">
    <source>
        <dbReference type="SAM" id="Coils"/>
    </source>
</evidence>
<sequence length="146" mass="15752">MPPTSLALSLASPDAWWGAGPCSTIYRKGPKSVAQKAAQLLRAKRKKMEKKAREGEREGIGALSVLVVDWERGRIESSERSRAEQSTGEGEGEGAGEAGKINFSFCKSHFVGGEEKTILATPGGIMLGKDRRTWCTHDRHAELGLG</sequence>
<evidence type="ECO:0000313" key="4">
    <source>
        <dbReference type="Proteomes" id="UP000054845"/>
    </source>
</evidence>
<name>A0A0P1BR75_9BASI</name>
<keyword evidence="4" id="KW-1185">Reference proteome</keyword>
<keyword evidence="1" id="KW-0175">Coiled coil</keyword>
<dbReference type="EMBL" id="CCYA01000276">
    <property type="protein sequence ID" value="CEH19045.1"/>
    <property type="molecule type" value="Genomic_DNA"/>
</dbReference>
<dbReference type="AlphaFoldDB" id="A0A0P1BR75"/>
<feature type="coiled-coil region" evidence="1">
    <location>
        <begin position="31"/>
        <end position="58"/>
    </location>
</feature>
<dbReference type="Proteomes" id="UP000054845">
    <property type="component" value="Unassembled WGS sequence"/>
</dbReference>